<evidence type="ECO:0000313" key="1">
    <source>
        <dbReference type="EMBL" id="RMC10359.1"/>
    </source>
</evidence>
<protein>
    <submittedName>
        <fullName evidence="1">Uncharacterized protein</fullName>
    </submittedName>
</protein>
<keyword evidence="2" id="KW-1185">Reference proteome</keyword>
<dbReference type="EMBL" id="QRBI01000112">
    <property type="protein sequence ID" value="RMC10359.1"/>
    <property type="molecule type" value="Genomic_DNA"/>
</dbReference>
<dbReference type="Proteomes" id="UP000269221">
    <property type="component" value="Unassembled WGS sequence"/>
</dbReference>
<accession>A0A3M0KAZ7</accession>
<sequence length="81" mass="9211">MVTSSLRMNVRPRSHCHGVNRTDDVCYRVLLMSTLLLDETEEHVYVTKVVNPTINIFEEVDAVLQEKSILNLRGGTPVDQI</sequence>
<dbReference type="AlphaFoldDB" id="A0A3M0KAZ7"/>
<dbReference type="OrthoDB" id="10459346at2759"/>
<gene>
    <name evidence="1" type="ORF">DUI87_13162</name>
</gene>
<comment type="caution">
    <text evidence="1">The sequence shown here is derived from an EMBL/GenBank/DDBJ whole genome shotgun (WGS) entry which is preliminary data.</text>
</comment>
<evidence type="ECO:0000313" key="2">
    <source>
        <dbReference type="Proteomes" id="UP000269221"/>
    </source>
</evidence>
<reference evidence="1 2" key="1">
    <citation type="submission" date="2018-07" db="EMBL/GenBank/DDBJ databases">
        <title>A high quality draft genome assembly of the barn swallow (H. rustica rustica).</title>
        <authorList>
            <person name="Formenti G."/>
            <person name="Chiara M."/>
            <person name="Poveda L."/>
            <person name="Francoijs K.-J."/>
            <person name="Bonisoli-Alquati A."/>
            <person name="Canova L."/>
            <person name="Gianfranceschi L."/>
            <person name="Horner D.S."/>
            <person name="Saino N."/>
        </authorList>
    </citation>
    <scope>NUCLEOTIDE SEQUENCE [LARGE SCALE GENOMIC DNA]</scope>
    <source>
        <strain evidence="1">Chelidonia</strain>
        <tissue evidence="1">Blood</tissue>
    </source>
</reference>
<proteinExistence type="predicted"/>
<organism evidence="1 2">
    <name type="scientific">Hirundo rustica rustica</name>
    <dbReference type="NCBI Taxonomy" id="333673"/>
    <lineage>
        <taxon>Eukaryota</taxon>
        <taxon>Metazoa</taxon>
        <taxon>Chordata</taxon>
        <taxon>Craniata</taxon>
        <taxon>Vertebrata</taxon>
        <taxon>Euteleostomi</taxon>
        <taxon>Archelosauria</taxon>
        <taxon>Archosauria</taxon>
        <taxon>Dinosauria</taxon>
        <taxon>Saurischia</taxon>
        <taxon>Theropoda</taxon>
        <taxon>Coelurosauria</taxon>
        <taxon>Aves</taxon>
        <taxon>Neognathae</taxon>
        <taxon>Neoaves</taxon>
        <taxon>Telluraves</taxon>
        <taxon>Australaves</taxon>
        <taxon>Passeriformes</taxon>
        <taxon>Sylvioidea</taxon>
        <taxon>Hirundinidae</taxon>
        <taxon>Hirundo</taxon>
    </lineage>
</organism>
<name>A0A3M0KAZ7_HIRRU</name>